<dbReference type="RefSeq" id="WP_141003910.1">
    <property type="nucleotide sequence ID" value="NZ_BAAAOR010000025.1"/>
</dbReference>
<evidence type="ECO:0000313" key="1">
    <source>
        <dbReference type="EMBL" id="GAA1528072.1"/>
    </source>
</evidence>
<organism evidence="1 2">
    <name type="scientific">Nocardioides humi</name>
    <dbReference type="NCBI Taxonomy" id="449461"/>
    <lineage>
        <taxon>Bacteria</taxon>
        <taxon>Bacillati</taxon>
        <taxon>Actinomycetota</taxon>
        <taxon>Actinomycetes</taxon>
        <taxon>Propionibacteriales</taxon>
        <taxon>Nocardioidaceae</taxon>
        <taxon>Nocardioides</taxon>
    </lineage>
</organism>
<name>A0ABN2AVA7_9ACTN</name>
<evidence type="ECO:0000313" key="2">
    <source>
        <dbReference type="Proteomes" id="UP001500842"/>
    </source>
</evidence>
<proteinExistence type="predicted"/>
<gene>
    <name evidence="1" type="ORF">GCM10009788_34290</name>
</gene>
<sequence>MTEYDDVPPLLPPDRMPPITDQAALEHTWRALTGRLGFDEPQLWTLFVDGVRPLHLAQVRGVPLVPVADDLDRLQVLVRHARQHDLACAFLYARPGRRARTPGDLAWARGLAGLDGRWPVHLANDAELRVAAPDDLVDAGWAGAA</sequence>
<accession>A0ABN2AVA7</accession>
<dbReference type="EMBL" id="BAAAOR010000025">
    <property type="protein sequence ID" value="GAA1528072.1"/>
    <property type="molecule type" value="Genomic_DNA"/>
</dbReference>
<protein>
    <submittedName>
        <fullName evidence="1">Uncharacterized protein</fullName>
    </submittedName>
</protein>
<dbReference type="Proteomes" id="UP001500842">
    <property type="component" value="Unassembled WGS sequence"/>
</dbReference>
<reference evidence="1 2" key="1">
    <citation type="journal article" date="2019" name="Int. J. Syst. Evol. Microbiol.">
        <title>The Global Catalogue of Microorganisms (GCM) 10K type strain sequencing project: providing services to taxonomists for standard genome sequencing and annotation.</title>
        <authorList>
            <consortium name="The Broad Institute Genomics Platform"/>
            <consortium name="The Broad Institute Genome Sequencing Center for Infectious Disease"/>
            <person name="Wu L."/>
            <person name="Ma J."/>
        </authorList>
    </citation>
    <scope>NUCLEOTIDE SEQUENCE [LARGE SCALE GENOMIC DNA]</scope>
    <source>
        <strain evidence="1 2">JCM 14942</strain>
    </source>
</reference>
<comment type="caution">
    <text evidence="1">The sequence shown here is derived from an EMBL/GenBank/DDBJ whole genome shotgun (WGS) entry which is preliminary data.</text>
</comment>
<keyword evidence="2" id="KW-1185">Reference proteome</keyword>